<evidence type="ECO:0000259" key="1">
    <source>
        <dbReference type="Pfam" id="PF07731"/>
    </source>
</evidence>
<dbReference type="AlphaFoldDB" id="A0A839U628"/>
<comment type="caution">
    <text evidence="2">The sequence shown here is derived from an EMBL/GenBank/DDBJ whole genome shotgun (WGS) entry which is preliminary data.</text>
</comment>
<dbReference type="Pfam" id="PF07731">
    <property type="entry name" value="Cu-oxidase_2"/>
    <property type="match status" value="1"/>
</dbReference>
<name>A0A839U628_9BACL</name>
<dbReference type="InterPro" id="IPR011706">
    <property type="entry name" value="Cu-oxidase_C"/>
</dbReference>
<dbReference type="EMBL" id="JACHXJ010000015">
    <property type="protein sequence ID" value="MBB3132277.1"/>
    <property type="molecule type" value="Genomic_DNA"/>
</dbReference>
<accession>A0A839U628</accession>
<dbReference type="InterPro" id="IPR008972">
    <property type="entry name" value="Cupredoxin"/>
</dbReference>
<protein>
    <submittedName>
        <fullName evidence="2">FtsP/CotA-like multicopper oxidase with cupredoxin domain</fullName>
    </submittedName>
</protein>
<proteinExistence type="predicted"/>
<dbReference type="Gene3D" id="2.60.40.420">
    <property type="entry name" value="Cupredoxins - blue copper proteins"/>
    <property type="match status" value="1"/>
</dbReference>
<dbReference type="SUPFAM" id="SSF49503">
    <property type="entry name" value="Cupredoxins"/>
    <property type="match status" value="1"/>
</dbReference>
<evidence type="ECO:0000313" key="2">
    <source>
        <dbReference type="EMBL" id="MBB3132277.1"/>
    </source>
</evidence>
<dbReference type="GO" id="GO:0016491">
    <property type="term" value="F:oxidoreductase activity"/>
    <property type="evidence" value="ECO:0007669"/>
    <property type="project" value="InterPro"/>
</dbReference>
<organism evidence="2 3">
    <name type="scientific">Paenibacillus rhizosphaerae</name>
    <dbReference type="NCBI Taxonomy" id="297318"/>
    <lineage>
        <taxon>Bacteria</taxon>
        <taxon>Bacillati</taxon>
        <taxon>Bacillota</taxon>
        <taxon>Bacilli</taxon>
        <taxon>Bacillales</taxon>
        <taxon>Paenibacillaceae</taxon>
        <taxon>Paenibacillus</taxon>
    </lineage>
</organism>
<dbReference type="Proteomes" id="UP000517523">
    <property type="component" value="Unassembled WGS sequence"/>
</dbReference>
<sequence length="54" mass="5966">MKLAIINEGGGDHPFHLHGYVFQVLSRNGYPLSGNPVILDTLATQEGGKHMRFM</sequence>
<evidence type="ECO:0000313" key="3">
    <source>
        <dbReference type="Proteomes" id="UP000517523"/>
    </source>
</evidence>
<dbReference type="GO" id="GO:0005507">
    <property type="term" value="F:copper ion binding"/>
    <property type="evidence" value="ECO:0007669"/>
    <property type="project" value="InterPro"/>
</dbReference>
<feature type="domain" description="Plastocyanin-like" evidence="1">
    <location>
        <begin position="3"/>
        <end position="49"/>
    </location>
</feature>
<reference evidence="2 3" key="1">
    <citation type="submission" date="2020-08" db="EMBL/GenBank/DDBJ databases">
        <title>Genomic Encyclopedia of Type Strains, Phase III (KMG-III): the genomes of soil and plant-associated and newly described type strains.</title>
        <authorList>
            <person name="Whitman W."/>
        </authorList>
    </citation>
    <scope>NUCLEOTIDE SEQUENCE [LARGE SCALE GENOMIC DNA]</scope>
    <source>
        <strain evidence="2 3">CECT 5831</strain>
    </source>
</reference>
<gene>
    <name evidence="2" type="ORF">FHS19_007006</name>
</gene>